<dbReference type="Gene3D" id="2.40.50.140">
    <property type="entry name" value="Nucleic acid-binding proteins"/>
    <property type="match status" value="1"/>
</dbReference>
<feature type="compositionally biased region" description="Low complexity" evidence="1">
    <location>
        <begin position="237"/>
        <end position="250"/>
    </location>
</feature>
<sequence length="282" mass="31721">MSETFKPISELHYGSPGTTLQGGAIQILGQRKDQGYVQSILQVSKGYTISNYGCREPNSYKKWIDNPIYIAIGMASSITLLPDTNTIPRNWFKFISKGQIPDFVDQCPDFLGIFVKFRSRFKKNNEPFFLPILKNDSFKLSGTITDPTNFVDVTFTDNVMQKLTGTTSEMLIDEKDPDNIKKLPSAVNEIKGLVKKMALQMMKTSTNDNLCFIITDVKENTIKQNPTPFTPTPKTPPNTKTTNIHSSSSSGPHQHLSRRSLTYEREDNEESSAPPKCSCYLQ</sequence>
<dbReference type="EMBL" id="OX465077">
    <property type="protein sequence ID" value="CAI9268452.1"/>
    <property type="molecule type" value="Genomic_DNA"/>
</dbReference>
<dbReference type="Proteomes" id="UP001177003">
    <property type="component" value="Chromosome 1"/>
</dbReference>
<keyword evidence="3" id="KW-1185">Reference proteome</keyword>
<dbReference type="PANTHER" id="PTHR48463">
    <property type="entry name" value="DUF223 DOMAIN-CONTAINING PROTEIN"/>
    <property type="match status" value="1"/>
</dbReference>
<organism evidence="2 3">
    <name type="scientific">Lactuca saligna</name>
    <name type="common">Willowleaf lettuce</name>
    <dbReference type="NCBI Taxonomy" id="75948"/>
    <lineage>
        <taxon>Eukaryota</taxon>
        <taxon>Viridiplantae</taxon>
        <taxon>Streptophyta</taxon>
        <taxon>Embryophyta</taxon>
        <taxon>Tracheophyta</taxon>
        <taxon>Spermatophyta</taxon>
        <taxon>Magnoliopsida</taxon>
        <taxon>eudicotyledons</taxon>
        <taxon>Gunneridae</taxon>
        <taxon>Pentapetalae</taxon>
        <taxon>asterids</taxon>
        <taxon>campanulids</taxon>
        <taxon>Asterales</taxon>
        <taxon>Asteraceae</taxon>
        <taxon>Cichorioideae</taxon>
        <taxon>Cichorieae</taxon>
        <taxon>Lactucinae</taxon>
        <taxon>Lactuca</taxon>
    </lineage>
</organism>
<gene>
    <name evidence="2" type="ORF">LSALG_LOCUS8878</name>
</gene>
<evidence type="ECO:0000313" key="2">
    <source>
        <dbReference type="EMBL" id="CAI9268452.1"/>
    </source>
</evidence>
<dbReference type="PANTHER" id="PTHR48463:SF1">
    <property type="entry name" value="DUF223 DOMAIN-CONTAINING PROTEIN"/>
    <property type="match status" value="1"/>
</dbReference>
<evidence type="ECO:0000256" key="1">
    <source>
        <dbReference type="SAM" id="MobiDB-lite"/>
    </source>
</evidence>
<feature type="region of interest" description="Disordered" evidence="1">
    <location>
        <begin position="222"/>
        <end position="282"/>
    </location>
</feature>
<evidence type="ECO:0000313" key="3">
    <source>
        <dbReference type="Proteomes" id="UP001177003"/>
    </source>
</evidence>
<dbReference type="AlphaFoldDB" id="A0AA35VUU6"/>
<dbReference type="InterPro" id="IPR012340">
    <property type="entry name" value="NA-bd_OB-fold"/>
</dbReference>
<name>A0AA35VUU6_LACSI</name>
<reference evidence="2" key="1">
    <citation type="submission" date="2023-04" db="EMBL/GenBank/DDBJ databases">
        <authorList>
            <person name="Vijverberg K."/>
            <person name="Xiong W."/>
            <person name="Schranz E."/>
        </authorList>
    </citation>
    <scope>NUCLEOTIDE SEQUENCE</scope>
</reference>
<protein>
    <submittedName>
        <fullName evidence="2">Uncharacterized protein</fullName>
    </submittedName>
</protein>
<accession>A0AA35VUU6</accession>
<proteinExistence type="predicted"/>